<name>A0A498A4H4_9RHOB</name>
<accession>A0A498A4H4</accession>
<sequence>MRLTSLLTIMGLIVSCTAQDVPPASRSAQFDGYPQNLFNSFKTDCAGPGDKFVKTGTSSFECREILSPEATAYLILNFDGYSQNLPKIVTRLSSAKNQAGYRVDAELFFIIPQKSGSTLKIPIESDELDRDFSRLYTDYGGTPV</sequence>
<protein>
    <recommendedName>
        <fullName evidence="4">Lipoprotein</fullName>
    </recommendedName>
</protein>
<evidence type="ECO:0000313" key="3">
    <source>
        <dbReference type="Proteomes" id="UP000271700"/>
    </source>
</evidence>
<dbReference type="EMBL" id="RCCT01000001">
    <property type="protein sequence ID" value="RLK10706.1"/>
    <property type="molecule type" value="Genomic_DNA"/>
</dbReference>
<keyword evidence="3" id="KW-1185">Reference proteome</keyword>
<dbReference type="PROSITE" id="PS51257">
    <property type="entry name" value="PROKAR_LIPOPROTEIN"/>
    <property type="match status" value="1"/>
</dbReference>
<organism evidence="2 3">
    <name type="scientific">Ruegeria conchae</name>
    <dbReference type="NCBI Taxonomy" id="981384"/>
    <lineage>
        <taxon>Bacteria</taxon>
        <taxon>Pseudomonadati</taxon>
        <taxon>Pseudomonadota</taxon>
        <taxon>Alphaproteobacteria</taxon>
        <taxon>Rhodobacterales</taxon>
        <taxon>Roseobacteraceae</taxon>
        <taxon>Ruegeria</taxon>
    </lineage>
</organism>
<feature type="signal peptide" evidence="1">
    <location>
        <begin position="1"/>
        <end position="18"/>
    </location>
</feature>
<gene>
    <name evidence="2" type="ORF">CLV75_0686</name>
</gene>
<comment type="caution">
    <text evidence="2">The sequence shown here is derived from an EMBL/GenBank/DDBJ whole genome shotgun (WGS) entry which is preliminary data.</text>
</comment>
<evidence type="ECO:0008006" key="4">
    <source>
        <dbReference type="Google" id="ProtNLM"/>
    </source>
</evidence>
<dbReference type="Proteomes" id="UP000271700">
    <property type="component" value="Unassembled WGS sequence"/>
</dbReference>
<proteinExistence type="predicted"/>
<keyword evidence="1" id="KW-0732">Signal</keyword>
<evidence type="ECO:0000256" key="1">
    <source>
        <dbReference type="SAM" id="SignalP"/>
    </source>
</evidence>
<feature type="chain" id="PRO_5019866421" description="Lipoprotein" evidence="1">
    <location>
        <begin position="19"/>
        <end position="144"/>
    </location>
</feature>
<reference evidence="2 3" key="1">
    <citation type="submission" date="2018-10" db="EMBL/GenBank/DDBJ databases">
        <title>Genomic Encyclopedia of Archaeal and Bacterial Type Strains, Phase II (KMG-II): from individual species to whole genera.</title>
        <authorList>
            <person name="Goeker M."/>
        </authorList>
    </citation>
    <scope>NUCLEOTIDE SEQUENCE [LARGE SCALE GENOMIC DNA]</scope>
    <source>
        <strain evidence="2 3">DSM 29317</strain>
    </source>
</reference>
<evidence type="ECO:0000313" key="2">
    <source>
        <dbReference type="EMBL" id="RLK10706.1"/>
    </source>
</evidence>
<dbReference type="AlphaFoldDB" id="A0A498A4H4"/>